<sequence>MAKYLISFPSAAMVVPEGEWEAVGRDAHAVIDEAKAAGVYVFGGGIDEGVPPVLVAADGAVAAGGYPWAPPLDGGFTVLELPSREEAIAWAARIAEACRCDQELRVFGFDPQS</sequence>
<keyword evidence="2" id="KW-1185">Reference proteome</keyword>
<comment type="caution">
    <text evidence="1">The sequence shown here is derived from an EMBL/GenBank/DDBJ whole genome shotgun (WGS) entry which is preliminary data.</text>
</comment>
<proteinExistence type="predicted"/>
<evidence type="ECO:0008006" key="3">
    <source>
        <dbReference type="Google" id="ProtNLM"/>
    </source>
</evidence>
<organism evidence="1 2">
    <name type="scientific">Halomonas stenophila</name>
    <dbReference type="NCBI Taxonomy" id="795312"/>
    <lineage>
        <taxon>Bacteria</taxon>
        <taxon>Pseudomonadati</taxon>
        <taxon>Pseudomonadota</taxon>
        <taxon>Gammaproteobacteria</taxon>
        <taxon>Oceanospirillales</taxon>
        <taxon>Halomonadaceae</taxon>
        <taxon>Halomonas</taxon>
    </lineage>
</organism>
<dbReference type="InterPro" id="IPR011008">
    <property type="entry name" value="Dimeric_a/b-barrel"/>
</dbReference>
<dbReference type="EMBL" id="JACHXR010000009">
    <property type="protein sequence ID" value="MBB3232032.1"/>
    <property type="molecule type" value="Genomic_DNA"/>
</dbReference>
<dbReference type="AlphaFoldDB" id="A0A7W5HLW0"/>
<dbReference type="SUPFAM" id="SSF54909">
    <property type="entry name" value="Dimeric alpha+beta barrel"/>
    <property type="match status" value="1"/>
</dbReference>
<dbReference type="Proteomes" id="UP000518892">
    <property type="component" value="Unassembled WGS sequence"/>
</dbReference>
<dbReference type="RefSeq" id="WP_183384492.1">
    <property type="nucleotide sequence ID" value="NZ_JACHXR010000009.1"/>
</dbReference>
<protein>
    <recommendedName>
        <fullName evidence="3">Transcription initiation protein</fullName>
    </recommendedName>
</protein>
<evidence type="ECO:0000313" key="2">
    <source>
        <dbReference type="Proteomes" id="UP000518892"/>
    </source>
</evidence>
<dbReference type="Gene3D" id="3.30.70.1060">
    <property type="entry name" value="Dimeric alpha+beta barrel"/>
    <property type="match status" value="1"/>
</dbReference>
<gene>
    <name evidence="1" type="ORF">FHR97_002900</name>
</gene>
<accession>A0A7W5HLW0</accession>
<evidence type="ECO:0000313" key="1">
    <source>
        <dbReference type="EMBL" id="MBB3232032.1"/>
    </source>
</evidence>
<name>A0A7W5HLW0_9GAMM</name>
<reference evidence="1 2" key="1">
    <citation type="submission" date="2020-08" db="EMBL/GenBank/DDBJ databases">
        <title>Genomic Encyclopedia of Type Strains, Phase III (KMG-III): the genomes of soil and plant-associated and newly described type strains.</title>
        <authorList>
            <person name="Whitman W."/>
        </authorList>
    </citation>
    <scope>NUCLEOTIDE SEQUENCE [LARGE SCALE GENOMIC DNA]</scope>
    <source>
        <strain evidence="1 2">CECT 7744</strain>
    </source>
</reference>